<dbReference type="Proteomes" id="UP001497644">
    <property type="component" value="Chromosome 5"/>
</dbReference>
<proteinExistence type="predicted"/>
<gene>
    <name evidence="1" type="ORF">LPLAT_LOCUS10013</name>
</gene>
<protein>
    <submittedName>
        <fullName evidence="1">Uncharacterized protein</fullName>
    </submittedName>
</protein>
<accession>A0AAV2NVV9</accession>
<evidence type="ECO:0000313" key="2">
    <source>
        <dbReference type="Proteomes" id="UP001497644"/>
    </source>
</evidence>
<organism evidence="1 2">
    <name type="scientific">Lasius platythorax</name>
    <dbReference type="NCBI Taxonomy" id="488582"/>
    <lineage>
        <taxon>Eukaryota</taxon>
        <taxon>Metazoa</taxon>
        <taxon>Ecdysozoa</taxon>
        <taxon>Arthropoda</taxon>
        <taxon>Hexapoda</taxon>
        <taxon>Insecta</taxon>
        <taxon>Pterygota</taxon>
        <taxon>Neoptera</taxon>
        <taxon>Endopterygota</taxon>
        <taxon>Hymenoptera</taxon>
        <taxon>Apocrita</taxon>
        <taxon>Aculeata</taxon>
        <taxon>Formicoidea</taxon>
        <taxon>Formicidae</taxon>
        <taxon>Formicinae</taxon>
        <taxon>Lasius</taxon>
        <taxon>Lasius</taxon>
    </lineage>
</organism>
<name>A0AAV2NVV9_9HYME</name>
<reference evidence="1" key="1">
    <citation type="submission" date="2024-04" db="EMBL/GenBank/DDBJ databases">
        <authorList>
            <consortium name="Molecular Ecology Group"/>
        </authorList>
    </citation>
    <scope>NUCLEOTIDE SEQUENCE</scope>
</reference>
<sequence>MAHSARSKDYFRYCGRVRFQATAWELYPFEPVPDFQCINEVNYTRSLGHCDSHASVLQSPSLLRVLLKLNDEQETSAIEFFRLTT</sequence>
<keyword evidence="2" id="KW-1185">Reference proteome</keyword>
<dbReference type="EMBL" id="OZ034828">
    <property type="protein sequence ID" value="CAL1684377.1"/>
    <property type="molecule type" value="Genomic_DNA"/>
</dbReference>
<dbReference type="AlphaFoldDB" id="A0AAV2NVV9"/>
<evidence type="ECO:0000313" key="1">
    <source>
        <dbReference type="EMBL" id="CAL1684377.1"/>
    </source>
</evidence>